<reference evidence="1 2" key="1">
    <citation type="journal article" date="2021" name="Elife">
        <title>Chloroplast acquisition without the gene transfer in kleptoplastic sea slugs, Plakobranchus ocellatus.</title>
        <authorList>
            <person name="Maeda T."/>
            <person name="Takahashi S."/>
            <person name="Yoshida T."/>
            <person name="Shimamura S."/>
            <person name="Takaki Y."/>
            <person name="Nagai Y."/>
            <person name="Toyoda A."/>
            <person name="Suzuki Y."/>
            <person name="Arimoto A."/>
            <person name="Ishii H."/>
            <person name="Satoh N."/>
            <person name="Nishiyama T."/>
            <person name="Hasebe M."/>
            <person name="Maruyama T."/>
            <person name="Minagawa J."/>
            <person name="Obokata J."/>
            <person name="Shigenobu S."/>
        </authorList>
    </citation>
    <scope>NUCLEOTIDE SEQUENCE [LARGE SCALE GENOMIC DNA]</scope>
</reference>
<organism evidence="1 2">
    <name type="scientific">Plakobranchus ocellatus</name>
    <dbReference type="NCBI Taxonomy" id="259542"/>
    <lineage>
        <taxon>Eukaryota</taxon>
        <taxon>Metazoa</taxon>
        <taxon>Spiralia</taxon>
        <taxon>Lophotrochozoa</taxon>
        <taxon>Mollusca</taxon>
        <taxon>Gastropoda</taxon>
        <taxon>Heterobranchia</taxon>
        <taxon>Euthyneura</taxon>
        <taxon>Panpulmonata</taxon>
        <taxon>Sacoglossa</taxon>
        <taxon>Placobranchoidea</taxon>
        <taxon>Plakobranchidae</taxon>
        <taxon>Plakobranchus</taxon>
    </lineage>
</organism>
<dbReference type="EMBL" id="BLXT01005511">
    <property type="protein sequence ID" value="GFO23379.1"/>
    <property type="molecule type" value="Genomic_DNA"/>
</dbReference>
<proteinExistence type="predicted"/>
<dbReference type="AlphaFoldDB" id="A0AAV4BX53"/>
<keyword evidence="2" id="KW-1185">Reference proteome</keyword>
<name>A0AAV4BX53_9GAST</name>
<comment type="caution">
    <text evidence="1">The sequence shown here is derived from an EMBL/GenBank/DDBJ whole genome shotgun (WGS) entry which is preliminary data.</text>
</comment>
<gene>
    <name evidence="1" type="ORF">PoB_004988400</name>
</gene>
<dbReference type="Proteomes" id="UP000735302">
    <property type="component" value="Unassembled WGS sequence"/>
</dbReference>
<protein>
    <submittedName>
        <fullName evidence="1">Uncharacterized protein</fullName>
    </submittedName>
</protein>
<accession>A0AAV4BX53</accession>
<evidence type="ECO:0000313" key="2">
    <source>
        <dbReference type="Proteomes" id="UP000735302"/>
    </source>
</evidence>
<evidence type="ECO:0000313" key="1">
    <source>
        <dbReference type="EMBL" id="GFO23379.1"/>
    </source>
</evidence>
<sequence length="125" mass="13784">MSHFPLIVGTHGVSDTVGTDAVGQNALRLGHCPCNVLPLMRIVLKDLPHLLSYFDDSLVHTRVGFLAFYADLSTSTLNPTSLDSSYFMLTYPRQPVNFTSLDSPYITDANSSSLDIFNLSFLDCH</sequence>